<gene>
    <name evidence="1" type="ORF">PbJCM13498_20610</name>
</gene>
<dbReference type="Proteomes" id="UP000391834">
    <property type="component" value="Unassembled WGS sequence"/>
</dbReference>
<dbReference type="PROSITE" id="PS51257">
    <property type="entry name" value="PROKAR_LIPOPROTEIN"/>
    <property type="match status" value="1"/>
</dbReference>
<evidence type="ECO:0000313" key="1">
    <source>
        <dbReference type="EMBL" id="GET33198.1"/>
    </source>
</evidence>
<evidence type="ECO:0008006" key="3">
    <source>
        <dbReference type="Google" id="ProtNLM"/>
    </source>
</evidence>
<dbReference type="EMBL" id="BLAX01000001">
    <property type="protein sequence ID" value="GET33198.1"/>
    <property type="molecule type" value="Genomic_DNA"/>
</dbReference>
<proteinExistence type="predicted"/>
<accession>A0A5M4AZQ6</accession>
<organism evidence="1 2">
    <name type="scientific">Prolixibacter bellariivorans</name>
    <dbReference type="NCBI Taxonomy" id="314319"/>
    <lineage>
        <taxon>Bacteria</taxon>
        <taxon>Pseudomonadati</taxon>
        <taxon>Bacteroidota</taxon>
        <taxon>Bacteroidia</taxon>
        <taxon>Marinilabiliales</taxon>
        <taxon>Prolixibacteraceae</taxon>
        <taxon>Prolixibacter</taxon>
    </lineage>
</organism>
<name>A0A5M4AZQ6_9BACT</name>
<sequence>MRFTAIVIAILLSSCSKNSKEITKEFKGSTIKASLSNGKFDGAVVQTFHQKDYWLKSLATIWKSGDIRKIVLTDRENVSHDMIYHEEKRPKDKSVTIYYQDKNDSTFRTIPFNNEFIDFCAENAFLSTYSLNNFDTTIKIYNIPANSFKAISSPLPINIENNTIKVTDIGYKTDSLLVTLYWMVGTPKTEFKIKIDKNAP</sequence>
<dbReference type="RefSeq" id="WP_025865692.1">
    <property type="nucleotide sequence ID" value="NZ_BLAX01000001.1"/>
</dbReference>
<comment type="caution">
    <text evidence="1">The sequence shown here is derived from an EMBL/GenBank/DDBJ whole genome shotgun (WGS) entry which is preliminary data.</text>
</comment>
<reference evidence="1 2" key="1">
    <citation type="submission" date="2019-10" db="EMBL/GenBank/DDBJ databases">
        <title>Prolixibacter strains distinguished by the presence of nitrate reductase genes were adept at nitrate-dependent anaerobic corrosion of metallic iron and carbon steel.</title>
        <authorList>
            <person name="Iino T."/>
            <person name="Shono N."/>
            <person name="Ito K."/>
            <person name="Nakamura R."/>
            <person name="Sueoka K."/>
            <person name="Harayama S."/>
            <person name="Ohkuma M."/>
        </authorList>
    </citation>
    <scope>NUCLEOTIDE SEQUENCE [LARGE SCALE GENOMIC DNA]</scope>
    <source>
        <strain evidence="1 2">JCM 13498</strain>
    </source>
</reference>
<dbReference type="AlphaFoldDB" id="A0A5M4AZQ6"/>
<protein>
    <recommendedName>
        <fullName evidence="3">Lipoprotein</fullName>
    </recommendedName>
</protein>
<keyword evidence="2" id="KW-1185">Reference proteome</keyword>
<evidence type="ECO:0000313" key="2">
    <source>
        <dbReference type="Proteomes" id="UP000391834"/>
    </source>
</evidence>